<dbReference type="Proteomes" id="UP000319818">
    <property type="component" value="Unassembled WGS sequence"/>
</dbReference>
<keyword evidence="3" id="KW-1185">Reference proteome</keyword>
<feature type="transmembrane region" description="Helical" evidence="1">
    <location>
        <begin position="135"/>
        <end position="155"/>
    </location>
</feature>
<feature type="transmembrane region" description="Helical" evidence="1">
    <location>
        <begin position="47"/>
        <end position="66"/>
    </location>
</feature>
<sequence length="239" mass="26881">MRPLPAQPSFAAYGASHWIVLIVLAVGVLVLAWFGSRHRSDTRTVWTVGRAFAAVLVAFHVPILVYDLSPGRFDIQHSLPFQISDFAWMAAAYALWSHRQWAYSLTYYWGLTLVPQALITPALDGPDVPSVDFFSFWGQHLLVIWAAVYLTWWAGMRPTWRGFAVAAAVTVSWGVAMLAFNEAAGTNYLFVSRRPDNPSLLDLMGEWPWYLGVELVVGLAAWALLTWPWTRSRALSRPD</sequence>
<protein>
    <submittedName>
        <fullName evidence="2">Putative integral membrane protein (TIGR02206 family)</fullName>
    </submittedName>
</protein>
<dbReference type="InterPro" id="IPR011737">
    <property type="entry name" value="CHP02206_TP0381"/>
</dbReference>
<dbReference type="EMBL" id="VFPH01000001">
    <property type="protein sequence ID" value="TQM43396.1"/>
    <property type="molecule type" value="Genomic_DNA"/>
</dbReference>
<dbReference type="AlphaFoldDB" id="A0A543GBE2"/>
<keyword evidence="1" id="KW-1133">Transmembrane helix</keyword>
<dbReference type="Pfam" id="PF14808">
    <property type="entry name" value="TMEM164"/>
    <property type="match status" value="1"/>
</dbReference>
<evidence type="ECO:0000313" key="3">
    <source>
        <dbReference type="Proteomes" id="UP000319818"/>
    </source>
</evidence>
<proteinExistence type="predicted"/>
<dbReference type="RefSeq" id="WP_142096870.1">
    <property type="nucleotide sequence ID" value="NZ_VFPH01000001.1"/>
</dbReference>
<evidence type="ECO:0000313" key="2">
    <source>
        <dbReference type="EMBL" id="TQM43396.1"/>
    </source>
</evidence>
<evidence type="ECO:0000256" key="1">
    <source>
        <dbReference type="SAM" id="Phobius"/>
    </source>
</evidence>
<organism evidence="2 3">
    <name type="scientific">Pseudonocardia cypriaca</name>
    <dbReference type="NCBI Taxonomy" id="882449"/>
    <lineage>
        <taxon>Bacteria</taxon>
        <taxon>Bacillati</taxon>
        <taxon>Actinomycetota</taxon>
        <taxon>Actinomycetes</taxon>
        <taxon>Pseudonocardiales</taxon>
        <taxon>Pseudonocardiaceae</taxon>
        <taxon>Pseudonocardia</taxon>
    </lineage>
</organism>
<keyword evidence="1" id="KW-0472">Membrane</keyword>
<feature type="transmembrane region" description="Helical" evidence="1">
    <location>
        <begin position="162"/>
        <end position="180"/>
    </location>
</feature>
<dbReference type="NCBIfam" id="TIGR02206">
    <property type="entry name" value="intg_mem_TP0381"/>
    <property type="match status" value="1"/>
</dbReference>
<accession>A0A543GBE2</accession>
<reference evidence="2 3" key="1">
    <citation type="submission" date="2019-06" db="EMBL/GenBank/DDBJ databases">
        <title>Sequencing the genomes of 1000 actinobacteria strains.</title>
        <authorList>
            <person name="Klenk H.-P."/>
        </authorList>
    </citation>
    <scope>NUCLEOTIDE SEQUENCE [LARGE SCALE GENOMIC DNA]</scope>
    <source>
        <strain evidence="2 3">DSM 45511</strain>
    </source>
</reference>
<comment type="caution">
    <text evidence="2">The sequence shown here is derived from an EMBL/GenBank/DDBJ whole genome shotgun (WGS) entry which is preliminary data.</text>
</comment>
<keyword evidence="1" id="KW-0812">Transmembrane</keyword>
<feature type="transmembrane region" description="Helical" evidence="1">
    <location>
        <begin position="15"/>
        <end position="35"/>
    </location>
</feature>
<name>A0A543GBE2_9PSEU</name>
<feature type="transmembrane region" description="Helical" evidence="1">
    <location>
        <begin position="78"/>
        <end position="96"/>
    </location>
</feature>
<dbReference type="OrthoDB" id="9813172at2"/>
<feature type="transmembrane region" description="Helical" evidence="1">
    <location>
        <begin position="105"/>
        <end position="123"/>
    </location>
</feature>
<gene>
    <name evidence="2" type="ORF">FB388_0742</name>
</gene>
<feature type="transmembrane region" description="Helical" evidence="1">
    <location>
        <begin position="207"/>
        <end position="227"/>
    </location>
</feature>